<comment type="similarity">
    <text evidence="1">Belongs to the oxygen-dependent FAD-linked oxidoreductase family.</text>
</comment>
<dbReference type="AlphaFoldDB" id="A0AAJ0F7C1"/>
<organism evidence="5 6">
    <name type="scientific">Echria macrotheca</name>
    <dbReference type="NCBI Taxonomy" id="438768"/>
    <lineage>
        <taxon>Eukaryota</taxon>
        <taxon>Fungi</taxon>
        <taxon>Dikarya</taxon>
        <taxon>Ascomycota</taxon>
        <taxon>Pezizomycotina</taxon>
        <taxon>Sordariomycetes</taxon>
        <taxon>Sordariomycetidae</taxon>
        <taxon>Sordariales</taxon>
        <taxon>Schizotheciaceae</taxon>
        <taxon>Echria</taxon>
    </lineage>
</organism>
<comment type="caution">
    <text evidence="5">The sequence shown here is derived from an EMBL/GenBank/DDBJ whole genome shotgun (WGS) entry which is preliminary data.</text>
</comment>
<dbReference type="EMBL" id="MU839838">
    <property type="protein sequence ID" value="KAK1753223.1"/>
    <property type="molecule type" value="Genomic_DNA"/>
</dbReference>
<keyword evidence="6" id="KW-1185">Reference proteome</keyword>
<evidence type="ECO:0000256" key="3">
    <source>
        <dbReference type="SAM" id="SignalP"/>
    </source>
</evidence>
<accession>A0AAJ0F7C1</accession>
<sequence length="637" mass="69695">MWLLTAYLLARTAQAALHFESIQLATQDVDRFRSIAFADRQQPHQTPQAKCKAWPGTPDWPSASEWQMFNASLDGALLQPKLPATAACYPSSWPEFYDAAKCSYLLTTAMGNEFYTNDPLTVLTQWPQGATCLPAANATGNCTLGGYPVYVVNATTVKQVQATVNFARNKNIRLVIKNTGHDFGGRSVGAGSISLWTHHLQEFQTLREFTKSNYSGTAAQFGSGLEQWELFNNMYRYNITMVGGGLRSIGANGGWFAGGGHGSLASFYGLAADQALELHVVTADGRFVVADEENNTDLFFALRGGGGSTFGVVTSVIIKTYPPTTLSTTYIGIACNPPADTNARARLAPISESTNFVNDTERFWTALDTYFRFKPAIVDAGGVDWDYLYPLGNNSYSFRTRISFVNLTTADQVADHIKPLMDSFSAAGFNFLPLNQTELVPIPYAPTSLQGPASSLGLSNTRYRSRLMPRRNWENAELWNKTFAAIRSVAQDGGYTLHSLAIGASEAVAGWPGRSAAVNPAWRHGVLHLSMMTAEPAGLSAAQAVEEEKNVQKWAKRLRDATPGGGSYMNEGDPGEPDWQQSFFGSNYERLLQIKRARDPWGVFWAQTTVGSEAWEVVTLDGYPRSQNGRLCKTGES</sequence>
<evidence type="ECO:0000313" key="5">
    <source>
        <dbReference type="EMBL" id="KAK1753223.1"/>
    </source>
</evidence>
<keyword evidence="3" id="KW-0732">Signal</keyword>
<name>A0AAJ0F7C1_9PEZI</name>
<dbReference type="InterPro" id="IPR012951">
    <property type="entry name" value="BBE"/>
</dbReference>
<dbReference type="SUPFAM" id="SSF56176">
    <property type="entry name" value="FAD-binding/transporter-associated domain-like"/>
    <property type="match status" value="1"/>
</dbReference>
<evidence type="ECO:0000313" key="6">
    <source>
        <dbReference type="Proteomes" id="UP001239445"/>
    </source>
</evidence>
<evidence type="ECO:0000259" key="4">
    <source>
        <dbReference type="PROSITE" id="PS51387"/>
    </source>
</evidence>
<dbReference type="Pfam" id="PF08031">
    <property type="entry name" value="BBE"/>
    <property type="match status" value="1"/>
</dbReference>
<dbReference type="PANTHER" id="PTHR13878:SF91">
    <property type="entry name" value="FAD BINDING DOMAIN PROTEIN (AFU_ORTHOLOGUE AFUA_6G12070)-RELATED"/>
    <property type="match status" value="1"/>
</dbReference>
<gene>
    <name evidence="5" type="ORF">QBC47DRAFT_431629</name>
</gene>
<dbReference type="InterPro" id="IPR036318">
    <property type="entry name" value="FAD-bd_PCMH-like_sf"/>
</dbReference>
<dbReference type="Pfam" id="PF01565">
    <property type="entry name" value="FAD_binding_4"/>
    <property type="match status" value="1"/>
</dbReference>
<reference evidence="5" key="1">
    <citation type="submission" date="2023-06" db="EMBL/GenBank/DDBJ databases">
        <title>Genome-scale phylogeny and comparative genomics of the fungal order Sordariales.</title>
        <authorList>
            <consortium name="Lawrence Berkeley National Laboratory"/>
            <person name="Hensen N."/>
            <person name="Bonometti L."/>
            <person name="Westerberg I."/>
            <person name="Brannstrom I.O."/>
            <person name="Guillou S."/>
            <person name="Cros-Aarteil S."/>
            <person name="Calhoun S."/>
            <person name="Haridas S."/>
            <person name="Kuo A."/>
            <person name="Mondo S."/>
            <person name="Pangilinan J."/>
            <person name="Riley R."/>
            <person name="Labutti K."/>
            <person name="Andreopoulos B."/>
            <person name="Lipzen A."/>
            <person name="Chen C."/>
            <person name="Yanf M."/>
            <person name="Daum C."/>
            <person name="Ng V."/>
            <person name="Clum A."/>
            <person name="Steindorff A."/>
            <person name="Ohm R."/>
            <person name="Martin F."/>
            <person name="Silar P."/>
            <person name="Natvig D."/>
            <person name="Lalanne C."/>
            <person name="Gautier V."/>
            <person name="Ament-Velasquez S.L."/>
            <person name="Kruys A."/>
            <person name="Hutchinson M.I."/>
            <person name="Powell A.J."/>
            <person name="Barry K."/>
            <person name="Miller A.N."/>
            <person name="Grigoriev I.V."/>
            <person name="Debuchy R."/>
            <person name="Gladieux P."/>
            <person name="Thoren M.H."/>
            <person name="Johannesson H."/>
        </authorList>
    </citation>
    <scope>NUCLEOTIDE SEQUENCE</scope>
    <source>
        <strain evidence="5">PSN4</strain>
    </source>
</reference>
<proteinExistence type="inferred from homology"/>
<dbReference type="Proteomes" id="UP001239445">
    <property type="component" value="Unassembled WGS sequence"/>
</dbReference>
<dbReference type="InterPro" id="IPR050432">
    <property type="entry name" value="FAD-linked_Oxidoreductases_BP"/>
</dbReference>
<dbReference type="InterPro" id="IPR016169">
    <property type="entry name" value="FAD-bd_PCMH_sub2"/>
</dbReference>
<keyword evidence="2" id="KW-0560">Oxidoreductase</keyword>
<feature type="signal peptide" evidence="3">
    <location>
        <begin position="1"/>
        <end position="15"/>
    </location>
</feature>
<dbReference type="GO" id="GO:0071949">
    <property type="term" value="F:FAD binding"/>
    <property type="evidence" value="ECO:0007669"/>
    <property type="project" value="InterPro"/>
</dbReference>
<dbReference type="InterPro" id="IPR016166">
    <property type="entry name" value="FAD-bd_PCMH"/>
</dbReference>
<dbReference type="InterPro" id="IPR006094">
    <property type="entry name" value="Oxid_FAD_bind_N"/>
</dbReference>
<dbReference type="GO" id="GO:0016491">
    <property type="term" value="F:oxidoreductase activity"/>
    <property type="evidence" value="ECO:0007669"/>
    <property type="project" value="UniProtKB-KW"/>
</dbReference>
<feature type="chain" id="PRO_5042511351" evidence="3">
    <location>
        <begin position="16"/>
        <end position="637"/>
    </location>
</feature>
<evidence type="ECO:0000256" key="2">
    <source>
        <dbReference type="ARBA" id="ARBA00023002"/>
    </source>
</evidence>
<dbReference type="PROSITE" id="PS51387">
    <property type="entry name" value="FAD_PCMH"/>
    <property type="match status" value="1"/>
</dbReference>
<dbReference type="PANTHER" id="PTHR13878">
    <property type="entry name" value="GULONOLACTONE OXIDASE"/>
    <property type="match status" value="1"/>
</dbReference>
<feature type="domain" description="FAD-binding PCMH-type" evidence="4">
    <location>
        <begin position="144"/>
        <end position="323"/>
    </location>
</feature>
<evidence type="ECO:0000256" key="1">
    <source>
        <dbReference type="ARBA" id="ARBA00005466"/>
    </source>
</evidence>
<dbReference type="Gene3D" id="3.30.465.10">
    <property type="match status" value="2"/>
</dbReference>
<protein>
    <submittedName>
        <fullName evidence="5">Fad binding domain-protein</fullName>
    </submittedName>
</protein>